<gene>
    <name evidence="2" type="ORF">NE237_002487</name>
</gene>
<accession>A0A9Q0KVB9</accession>
<evidence type="ECO:0000256" key="1">
    <source>
        <dbReference type="SAM" id="MobiDB-lite"/>
    </source>
</evidence>
<name>A0A9Q0KVB9_9MAGN</name>
<proteinExistence type="predicted"/>
<dbReference type="Proteomes" id="UP001141806">
    <property type="component" value="Unassembled WGS sequence"/>
</dbReference>
<organism evidence="2 3">
    <name type="scientific">Protea cynaroides</name>
    <dbReference type="NCBI Taxonomy" id="273540"/>
    <lineage>
        <taxon>Eukaryota</taxon>
        <taxon>Viridiplantae</taxon>
        <taxon>Streptophyta</taxon>
        <taxon>Embryophyta</taxon>
        <taxon>Tracheophyta</taxon>
        <taxon>Spermatophyta</taxon>
        <taxon>Magnoliopsida</taxon>
        <taxon>Proteales</taxon>
        <taxon>Proteaceae</taxon>
        <taxon>Protea</taxon>
    </lineage>
</organism>
<feature type="region of interest" description="Disordered" evidence="1">
    <location>
        <begin position="25"/>
        <end position="45"/>
    </location>
</feature>
<evidence type="ECO:0000313" key="2">
    <source>
        <dbReference type="EMBL" id="KAJ4977381.1"/>
    </source>
</evidence>
<dbReference type="EMBL" id="JAMYWD010000003">
    <property type="protein sequence ID" value="KAJ4977381.1"/>
    <property type="molecule type" value="Genomic_DNA"/>
</dbReference>
<keyword evidence="3" id="KW-1185">Reference proteome</keyword>
<protein>
    <submittedName>
        <fullName evidence="2">Uncharacterized protein</fullName>
    </submittedName>
</protein>
<sequence>MGMIQIACKLGWFRNLQFRPTRSFSHMGSDEEDKTRKCAGGSGEAATIDRHHTSVSSRLLRASSQRGRGPVFVIATGGFRTSGKGDRRTFLKSYSMKELQKRLIFQLLSCGAITVSPIHLIGC</sequence>
<reference evidence="2" key="1">
    <citation type="journal article" date="2023" name="Plant J.">
        <title>The genome of the king protea, Protea cynaroides.</title>
        <authorList>
            <person name="Chang J."/>
            <person name="Duong T.A."/>
            <person name="Schoeman C."/>
            <person name="Ma X."/>
            <person name="Roodt D."/>
            <person name="Barker N."/>
            <person name="Li Z."/>
            <person name="Van de Peer Y."/>
            <person name="Mizrachi E."/>
        </authorList>
    </citation>
    <scope>NUCLEOTIDE SEQUENCE</scope>
    <source>
        <tissue evidence="2">Young leaves</tissue>
    </source>
</reference>
<comment type="caution">
    <text evidence="2">The sequence shown here is derived from an EMBL/GenBank/DDBJ whole genome shotgun (WGS) entry which is preliminary data.</text>
</comment>
<evidence type="ECO:0000313" key="3">
    <source>
        <dbReference type="Proteomes" id="UP001141806"/>
    </source>
</evidence>
<dbReference type="AlphaFoldDB" id="A0A9Q0KVB9"/>